<organism evidence="14 15">
    <name type="scientific">Halioxenophilus aromaticivorans</name>
    <dbReference type="NCBI Taxonomy" id="1306992"/>
    <lineage>
        <taxon>Bacteria</taxon>
        <taxon>Pseudomonadati</taxon>
        <taxon>Pseudomonadota</taxon>
        <taxon>Gammaproteobacteria</taxon>
        <taxon>Alteromonadales</taxon>
        <taxon>Alteromonadaceae</taxon>
        <taxon>Halioxenophilus</taxon>
    </lineage>
</organism>
<evidence type="ECO:0000256" key="5">
    <source>
        <dbReference type="ARBA" id="ARBA00022840"/>
    </source>
</evidence>
<evidence type="ECO:0000256" key="8">
    <source>
        <dbReference type="ARBA" id="ARBA00048270"/>
    </source>
</evidence>
<sequence>MNTNNESASRPLNFIEQIITQDLERGAVEAIVTRFPPEPNGYLHIGHAKSICLNFGLAKRFGGTCNLRFDDTNPAKEDQEYIDAIIRDVEWMGFPVGKGGLSNVYYSSAYFDQLYQWALELINNGKAYVCELSPEQAREYRGTLTAPGKDSPFRDRSVAENLAEFEKMRNGEYAEGACVLRAKIDMAAGNINLRDPILYRIRKQAHHQTSDKWCIYPTYDFAHGQGDAIEGVTHSICTLEFADHRPLYEWLLANLSVPAEPKQYEFARLELNYTVTSKRKLKQLVDETIVDAWDDPRMPTIAGMRRRGFTAAALRKFCDLIGVTKSASTVDLGMLEYAVRDDLNENAPRAMCVLKPLKLVITNFEEHFGAGDKVVQQPCHPNRSELGAREIPFSREIYIDQSDFTEDTSLSRKKFKRLVLGEYVRLRGASVIKAEQVIRDDDGNIAAVECTLVANTIGEDPPEGVRPRGVIHWVSATNCVTCEIRLYDRLFNDASPDAGGKDYLQCLNPSSLEIISGAKAEISLTQATVGQGYQFEREGYFTLDSRYTTAEMPVFNRTIGLKDNWANKV</sequence>
<dbReference type="RefSeq" id="WP_345428133.1">
    <property type="nucleotide sequence ID" value="NZ_AP031496.1"/>
</dbReference>
<keyword evidence="3 9" id="KW-0436">Ligase</keyword>
<comment type="subunit">
    <text evidence="9">Monomer.</text>
</comment>
<evidence type="ECO:0000259" key="12">
    <source>
        <dbReference type="Pfam" id="PF03950"/>
    </source>
</evidence>
<dbReference type="Proteomes" id="UP001409585">
    <property type="component" value="Unassembled WGS sequence"/>
</dbReference>
<dbReference type="GO" id="GO:0005829">
    <property type="term" value="C:cytosol"/>
    <property type="evidence" value="ECO:0007669"/>
    <property type="project" value="TreeGrafter"/>
</dbReference>
<dbReference type="AlphaFoldDB" id="A0AAV3UA89"/>
<evidence type="ECO:0000256" key="9">
    <source>
        <dbReference type="HAMAP-Rule" id="MF_00126"/>
    </source>
</evidence>
<dbReference type="InterPro" id="IPR001412">
    <property type="entry name" value="aa-tRNA-synth_I_CS"/>
</dbReference>
<feature type="domain" description="Glutamyl/glutaminyl-tRNA synthetase class Ib catalytic" evidence="11">
    <location>
        <begin position="31"/>
        <end position="344"/>
    </location>
</feature>
<dbReference type="PANTHER" id="PTHR43097:SF5">
    <property type="entry name" value="GLUTAMATE--TRNA LIGASE"/>
    <property type="match status" value="1"/>
</dbReference>
<dbReference type="Pfam" id="PF20974">
    <property type="entry name" value="tRNA-synt_1c_C2"/>
    <property type="match status" value="1"/>
</dbReference>
<protein>
    <recommendedName>
        <fullName evidence="9">Glutamine--tRNA ligase</fullName>
        <ecNumber evidence="9">6.1.1.18</ecNumber>
    </recommendedName>
    <alternativeName>
        <fullName evidence="9">Glutaminyl-tRNA synthetase</fullName>
        <shortName evidence="9">GlnRS</shortName>
    </alternativeName>
</protein>
<feature type="domain" description="tRNA synthetases class I (E and Q) anti-codon binding" evidence="13">
    <location>
        <begin position="470"/>
        <end position="544"/>
    </location>
</feature>
<feature type="binding site" evidence="9">
    <location>
        <begin position="38"/>
        <end position="40"/>
    </location>
    <ligand>
        <name>ATP</name>
        <dbReference type="ChEBI" id="CHEBI:30616"/>
    </ligand>
</feature>
<dbReference type="FunFam" id="1.10.1160.10:FF:000001">
    <property type="entry name" value="Glutamine--tRNA ligase"/>
    <property type="match status" value="1"/>
</dbReference>
<evidence type="ECO:0000256" key="10">
    <source>
        <dbReference type="RuleBase" id="RU363037"/>
    </source>
</evidence>
<dbReference type="InterPro" id="IPR020058">
    <property type="entry name" value="Glu/Gln-tRNA-synth_Ib_cat-dom"/>
</dbReference>
<comment type="caution">
    <text evidence="9">Lacks conserved residue(s) required for the propagation of feature annotation.</text>
</comment>
<dbReference type="Pfam" id="PF03950">
    <property type="entry name" value="tRNA-synt_1c_C"/>
    <property type="match status" value="1"/>
</dbReference>
<comment type="similarity">
    <text evidence="1 9 10">Belongs to the class-I aminoacyl-tRNA synthetase family.</text>
</comment>
<dbReference type="Gene3D" id="3.40.50.620">
    <property type="entry name" value="HUPs"/>
    <property type="match status" value="1"/>
</dbReference>
<dbReference type="FunFam" id="3.90.800.10:FF:000001">
    <property type="entry name" value="Glutamine--tRNA ligase"/>
    <property type="match status" value="1"/>
</dbReference>
<dbReference type="GO" id="GO:0006424">
    <property type="term" value="P:glutamyl-tRNA aminoacylation"/>
    <property type="evidence" value="ECO:0007669"/>
    <property type="project" value="UniProtKB-UniRule"/>
</dbReference>
<dbReference type="PRINTS" id="PR00987">
    <property type="entry name" value="TRNASYNTHGLU"/>
</dbReference>
<keyword evidence="5 9" id="KW-0067">ATP-binding</keyword>
<dbReference type="GO" id="GO:0004819">
    <property type="term" value="F:glutamine-tRNA ligase activity"/>
    <property type="evidence" value="ECO:0007669"/>
    <property type="project" value="UniProtKB-UniRule"/>
</dbReference>
<feature type="binding site" evidence="9">
    <location>
        <begin position="268"/>
        <end position="269"/>
    </location>
    <ligand>
        <name>ATP</name>
        <dbReference type="ChEBI" id="CHEBI:30616"/>
    </ligand>
</feature>
<feature type="binding site" evidence="9">
    <location>
        <position position="70"/>
    </location>
    <ligand>
        <name>L-glutamine</name>
        <dbReference type="ChEBI" id="CHEBI:58359"/>
    </ligand>
</feature>
<dbReference type="HAMAP" id="MF_00126">
    <property type="entry name" value="Gln_tRNA_synth"/>
    <property type="match status" value="1"/>
</dbReference>
<evidence type="ECO:0000259" key="11">
    <source>
        <dbReference type="Pfam" id="PF00749"/>
    </source>
</evidence>
<keyword evidence="7 9" id="KW-0030">Aminoacyl-tRNA synthetase</keyword>
<evidence type="ECO:0000256" key="6">
    <source>
        <dbReference type="ARBA" id="ARBA00022917"/>
    </source>
</evidence>
<keyword evidence="2 9" id="KW-0963">Cytoplasm</keyword>
<dbReference type="InterPro" id="IPR000924">
    <property type="entry name" value="Glu/Gln-tRNA-synth"/>
</dbReference>
<evidence type="ECO:0000313" key="14">
    <source>
        <dbReference type="EMBL" id="GAA4961526.1"/>
    </source>
</evidence>
<name>A0AAV3UA89_9ALTE</name>
<comment type="subcellular location">
    <subcellularLocation>
        <location evidence="9">Cytoplasm</location>
    </subcellularLocation>
</comment>
<dbReference type="EC" id="6.1.1.18" evidence="9"/>
<dbReference type="EMBL" id="BAABLX010000080">
    <property type="protein sequence ID" value="GAA4961526.1"/>
    <property type="molecule type" value="Genomic_DNA"/>
</dbReference>
<evidence type="ECO:0000256" key="2">
    <source>
        <dbReference type="ARBA" id="ARBA00022490"/>
    </source>
</evidence>
<dbReference type="CDD" id="cd00807">
    <property type="entry name" value="GlnRS_core"/>
    <property type="match status" value="1"/>
</dbReference>
<evidence type="ECO:0000256" key="3">
    <source>
        <dbReference type="ARBA" id="ARBA00022598"/>
    </source>
</evidence>
<dbReference type="GO" id="GO:0005524">
    <property type="term" value="F:ATP binding"/>
    <property type="evidence" value="ECO:0007669"/>
    <property type="project" value="UniProtKB-UniRule"/>
</dbReference>
<keyword evidence="6 9" id="KW-0648">Protein biosynthesis</keyword>
<dbReference type="InterPro" id="IPR049437">
    <property type="entry name" value="tRNA-synt_1c_C2"/>
</dbReference>
<feature type="short sequence motif" description="'HIGH' region" evidence="9">
    <location>
        <begin position="37"/>
        <end position="47"/>
    </location>
</feature>
<proteinExistence type="inferred from homology"/>
<evidence type="ECO:0000256" key="7">
    <source>
        <dbReference type="ARBA" id="ARBA00023146"/>
    </source>
</evidence>
<evidence type="ECO:0000313" key="15">
    <source>
        <dbReference type="Proteomes" id="UP001409585"/>
    </source>
</evidence>
<dbReference type="FunFam" id="3.40.50.620:FF:000037">
    <property type="entry name" value="Glutamine--tRNA ligase cytoplasmic"/>
    <property type="match status" value="1"/>
</dbReference>
<dbReference type="Pfam" id="PF00749">
    <property type="entry name" value="tRNA-synt_1c"/>
    <property type="match status" value="1"/>
</dbReference>
<dbReference type="InterPro" id="IPR022861">
    <property type="entry name" value="Gln_tRNA_ligase_bac"/>
</dbReference>
<dbReference type="InterPro" id="IPR050132">
    <property type="entry name" value="Gln/Glu-tRNA_Ligase"/>
</dbReference>
<dbReference type="NCBIfam" id="TIGR00440">
    <property type="entry name" value="glnS"/>
    <property type="match status" value="1"/>
</dbReference>
<feature type="binding site" evidence="9">
    <location>
        <position position="238"/>
    </location>
    <ligand>
        <name>ATP</name>
        <dbReference type="ChEBI" id="CHEBI:30616"/>
    </ligand>
</feature>
<gene>
    <name evidence="9 14" type="primary">glnS</name>
    <name evidence="14" type="ORF">GCM10025791_48830</name>
</gene>
<keyword evidence="4 9" id="KW-0547">Nucleotide-binding</keyword>
<dbReference type="InterPro" id="IPR020059">
    <property type="entry name" value="Glu/Gln-tRNA-synth_Ib_codon-bd"/>
</dbReference>
<dbReference type="InterPro" id="IPR004514">
    <property type="entry name" value="Gln-tRNA-synth"/>
</dbReference>
<dbReference type="InterPro" id="IPR014729">
    <property type="entry name" value="Rossmann-like_a/b/a_fold"/>
</dbReference>
<comment type="caution">
    <text evidence="14">The sequence shown here is derived from an EMBL/GenBank/DDBJ whole genome shotgun (WGS) entry which is preliminary data.</text>
</comment>
<comment type="catalytic activity">
    <reaction evidence="8 9">
        <text>tRNA(Gln) + L-glutamine + ATP = L-glutaminyl-tRNA(Gln) + AMP + diphosphate</text>
        <dbReference type="Rhea" id="RHEA:20121"/>
        <dbReference type="Rhea" id="RHEA-COMP:9662"/>
        <dbReference type="Rhea" id="RHEA-COMP:9681"/>
        <dbReference type="ChEBI" id="CHEBI:30616"/>
        <dbReference type="ChEBI" id="CHEBI:33019"/>
        <dbReference type="ChEBI" id="CHEBI:58359"/>
        <dbReference type="ChEBI" id="CHEBI:78442"/>
        <dbReference type="ChEBI" id="CHEBI:78521"/>
        <dbReference type="ChEBI" id="CHEBI:456215"/>
        <dbReference type="EC" id="6.1.1.18"/>
    </reaction>
</comment>
<dbReference type="InterPro" id="IPR020056">
    <property type="entry name" value="Rbsml_bL25/Gln-tRNA_synth_N"/>
</dbReference>
<keyword evidence="15" id="KW-1185">Reference proteome</keyword>
<evidence type="ECO:0000256" key="1">
    <source>
        <dbReference type="ARBA" id="ARBA00005594"/>
    </source>
</evidence>
<dbReference type="PROSITE" id="PS00178">
    <property type="entry name" value="AA_TRNA_LIGASE_I"/>
    <property type="match status" value="1"/>
</dbReference>
<dbReference type="InterPro" id="IPR011035">
    <property type="entry name" value="Ribosomal_bL25/Gln-tRNA_synth"/>
</dbReference>
<feature type="short sequence motif" description="'KMSKS' region" evidence="9">
    <location>
        <begin position="275"/>
        <end position="279"/>
    </location>
</feature>
<accession>A0AAV3UA89</accession>
<dbReference type="Gene3D" id="2.40.240.10">
    <property type="entry name" value="Ribosomal Protein L25, Chain P"/>
    <property type="match status" value="2"/>
</dbReference>
<dbReference type="PANTHER" id="PTHR43097">
    <property type="entry name" value="GLUTAMINE-TRNA LIGASE"/>
    <property type="match status" value="1"/>
</dbReference>
<dbReference type="SUPFAM" id="SSF52374">
    <property type="entry name" value="Nucleotidylyl transferase"/>
    <property type="match status" value="1"/>
</dbReference>
<dbReference type="SUPFAM" id="SSF50715">
    <property type="entry name" value="Ribosomal protein L25-like"/>
    <property type="match status" value="1"/>
</dbReference>
<feature type="domain" description="Glutamyl/glutaminyl-tRNA synthetase class Ib anti-codon binding" evidence="12">
    <location>
        <begin position="347"/>
        <end position="452"/>
    </location>
</feature>
<reference evidence="15" key="1">
    <citation type="journal article" date="2019" name="Int. J. Syst. Evol. Microbiol.">
        <title>The Global Catalogue of Microorganisms (GCM) 10K type strain sequencing project: providing services to taxonomists for standard genome sequencing and annotation.</title>
        <authorList>
            <consortium name="The Broad Institute Genomics Platform"/>
            <consortium name="The Broad Institute Genome Sequencing Center for Infectious Disease"/>
            <person name="Wu L."/>
            <person name="Ma J."/>
        </authorList>
    </citation>
    <scope>NUCLEOTIDE SEQUENCE [LARGE SCALE GENOMIC DNA]</scope>
    <source>
        <strain evidence="15">JCM 19134</strain>
    </source>
</reference>
<dbReference type="GO" id="GO:0006425">
    <property type="term" value="P:glutaminyl-tRNA aminoacylation"/>
    <property type="evidence" value="ECO:0007669"/>
    <property type="project" value="UniProtKB-UniRule"/>
</dbReference>
<dbReference type="NCBIfam" id="NF011291">
    <property type="entry name" value="PRK14703.1"/>
    <property type="match status" value="1"/>
</dbReference>
<feature type="binding site" evidence="9">
    <location>
        <position position="219"/>
    </location>
    <ligand>
        <name>L-glutamine</name>
        <dbReference type="ChEBI" id="CHEBI:58359"/>
    </ligand>
</feature>
<evidence type="ECO:0000259" key="13">
    <source>
        <dbReference type="Pfam" id="PF20974"/>
    </source>
</evidence>
<feature type="binding site" evidence="9">
    <location>
        <begin position="44"/>
        <end position="50"/>
    </location>
    <ligand>
        <name>ATP</name>
        <dbReference type="ChEBI" id="CHEBI:30616"/>
    </ligand>
</feature>
<evidence type="ECO:0000256" key="4">
    <source>
        <dbReference type="ARBA" id="ARBA00022741"/>
    </source>
</evidence>